<evidence type="ECO:0000256" key="16">
    <source>
        <dbReference type="ARBA" id="ARBA00049551"/>
    </source>
</evidence>
<evidence type="ECO:0000259" key="19">
    <source>
        <dbReference type="Pfam" id="PF00662"/>
    </source>
</evidence>
<evidence type="ECO:0000256" key="4">
    <source>
        <dbReference type="ARBA" id="ARBA00021096"/>
    </source>
</evidence>
<feature type="transmembrane region" description="Helical" evidence="17">
    <location>
        <begin position="90"/>
        <end position="107"/>
    </location>
</feature>
<feature type="domain" description="NADH dehydrogenase subunit 5 C-terminal" evidence="20">
    <location>
        <begin position="390"/>
        <end position="560"/>
    </location>
</feature>
<keyword evidence="15 17" id="KW-0472">Membrane</keyword>
<comment type="function">
    <text evidence="17">Core subunit of the mitochondrial membrane respiratory chain NADH dehydrogenase (Complex I) which catalyzes electron transfer from NADH through the respiratory chain, using ubiquinone as an electron acceptor. Essential for the catalytic activity and assembly of complex I.</text>
</comment>
<dbReference type="InterPro" id="IPR001516">
    <property type="entry name" value="Proton_antipo_N"/>
</dbReference>
<proteinExistence type="inferred from homology"/>
<dbReference type="GO" id="GO:0042773">
    <property type="term" value="P:ATP synthesis coupled electron transport"/>
    <property type="evidence" value="ECO:0007669"/>
    <property type="project" value="InterPro"/>
</dbReference>
<dbReference type="GO" id="GO:0005743">
    <property type="term" value="C:mitochondrial inner membrane"/>
    <property type="evidence" value="ECO:0007669"/>
    <property type="project" value="UniProtKB-SubCell"/>
</dbReference>
<feature type="transmembrane region" description="Helical" evidence="17">
    <location>
        <begin position="179"/>
        <end position="197"/>
    </location>
</feature>
<feature type="transmembrane region" description="Helical" evidence="17">
    <location>
        <begin position="50"/>
        <end position="78"/>
    </location>
</feature>
<evidence type="ECO:0000256" key="14">
    <source>
        <dbReference type="ARBA" id="ARBA00023128"/>
    </source>
</evidence>
<dbReference type="PRINTS" id="PR01434">
    <property type="entry name" value="NADHDHGNASE5"/>
</dbReference>
<comment type="function">
    <text evidence="1">Core subunit of the mitochondrial membrane respiratory chain NADH dehydrogenase (Complex I) that is believed to belong to the minimal assembly required for catalysis. Complex I functions in the transfer of electrons from NADH to the respiratory chain. The immediate electron acceptor for the enzyme is believed to be ubiquinone.</text>
</comment>
<name>A0A6H0EWZ4_9HEXA</name>
<feature type="transmembrane region" description="Helical" evidence="17">
    <location>
        <begin position="417"/>
        <end position="439"/>
    </location>
</feature>
<dbReference type="EC" id="7.1.1.2" evidence="3 17"/>
<accession>A0A6H0EWZ4</accession>
<evidence type="ECO:0000256" key="11">
    <source>
        <dbReference type="ARBA" id="ARBA00022989"/>
    </source>
</evidence>
<dbReference type="InterPro" id="IPR003945">
    <property type="entry name" value="NU5C-like"/>
</dbReference>
<dbReference type="AlphaFoldDB" id="A0A6H0EWZ4"/>
<evidence type="ECO:0000256" key="2">
    <source>
        <dbReference type="ARBA" id="ARBA00004448"/>
    </source>
</evidence>
<protein>
    <recommendedName>
        <fullName evidence="4 17">NADH-ubiquinone oxidoreductase chain 5</fullName>
        <ecNumber evidence="3 17">7.1.1.2</ecNumber>
    </recommendedName>
</protein>
<feature type="domain" description="NADH:quinone oxidoreductase/Mrp antiporter transmembrane" evidence="18">
    <location>
        <begin position="107"/>
        <end position="385"/>
    </location>
</feature>
<feature type="transmembrane region" description="Helical" evidence="17">
    <location>
        <begin position="269"/>
        <end position="288"/>
    </location>
</feature>
<dbReference type="PANTHER" id="PTHR42829">
    <property type="entry name" value="NADH-UBIQUINONE OXIDOREDUCTASE CHAIN 5"/>
    <property type="match status" value="1"/>
</dbReference>
<comment type="subcellular location">
    <subcellularLocation>
        <location evidence="2">Mitochondrion inner membrane</location>
        <topology evidence="2">Multi-pass membrane protein</topology>
    </subcellularLocation>
</comment>
<evidence type="ECO:0000259" key="20">
    <source>
        <dbReference type="Pfam" id="PF06455"/>
    </source>
</evidence>
<keyword evidence="13 17" id="KW-0830">Ubiquinone</keyword>
<evidence type="ECO:0000256" key="12">
    <source>
        <dbReference type="ARBA" id="ARBA00023027"/>
    </source>
</evidence>
<comment type="catalytic activity">
    <reaction evidence="16 17">
        <text>a ubiquinone + NADH + 5 H(+)(in) = a ubiquinol + NAD(+) + 4 H(+)(out)</text>
        <dbReference type="Rhea" id="RHEA:29091"/>
        <dbReference type="Rhea" id="RHEA-COMP:9565"/>
        <dbReference type="Rhea" id="RHEA-COMP:9566"/>
        <dbReference type="ChEBI" id="CHEBI:15378"/>
        <dbReference type="ChEBI" id="CHEBI:16389"/>
        <dbReference type="ChEBI" id="CHEBI:17976"/>
        <dbReference type="ChEBI" id="CHEBI:57540"/>
        <dbReference type="ChEBI" id="CHEBI:57945"/>
        <dbReference type="EC" id="7.1.1.2"/>
    </reaction>
</comment>
<keyword evidence="5 17" id="KW-0813">Transport</keyword>
<evidence type="ECO:0000256" key="17">
    <source>
        <dbReference type="RuleBase" id="RU003404"/>
    </source>
</evidence>
<feature type="transmembrane region" description="Helical" evidence="17">
    <location>
        <begin position="7"/>
        <end position="30"/>
    </location>
</feature>
<evidence type="ECO:0000256" key="1">
    <source>
        <dbReference type="ARBA" id="ARBA00003257"/>
    </source>
</evidence>
<feature type="transmembrane region" description="Helical" evidence="17">
    <location>
        <begin position="489"/>
        <end position="510"/>
    </location>
</feature>
<keyword evidence="9" id="KW-1278">Translocase</keyword>
<feature type="transmembrane region" description="Helical" evidence="17">
    <location>
        <begin position="218"/>
        <end position="237"/>
    </location>
</feature>
<dbReference type="GO" id="GO:0015990">
    <property type="term" value="P:electron transport coupled proton transport"/>
    <property type="evidence" value="ECO:0007669"/>
    <property type="project" value="TreeGrafter"/>
</dbReference>
<evidence type="ECO:0000256" key="8">
    <source>
        <dbReference type="ARBA" id="ARBA00022792"/>
    </source>
</evidence>
<keyword evidence="7 17" id="KW-0812">Transmembrane</keyword>
<evidence type="ECO:0000256" key="3">
    <source>
        <dbReference type="ARBA" id="ARBA00012944"/>
    </source>
</evidence>
<keyword evidence="8" id="KW-0999">Mitochondrion inner membrane</keyword>
<evidence type="ECO:0000256" key="7">
    <source>
        <dbReference type="ARBA" id="ARBA00022692"/>
    </source>
</evidence>
<keyword evidence="10" id="KW-0249">Electron transport</keyword>
<evidence type="ECO:0000256" key="5">
    <source>
        <dbReference type="ARBA" id="ARBA00022448"/>
    </source>
</evidence>
<dbReference type="GO" id="GO:0003954">
    <property type="term" value="F:NADH dehydrogenase activity"/>
    <property type="evidence" value="ECO:0007669"/>
    <property type="project" value="TreeGrafter"/>
</dbReference>
<evidence type="ECO:0000313" key="21">
    <source>
        <dbReference type="EMBL" id="QIT06550.1"/>
    </source>
</evidence>
<geneLocation type="mitochondrion" evidence="21"/>
<dbReference type="PANTHER" id="PTHR42829:SF2">
    <property type="entry name" value="NADH-UBIQUINONE OXIDOREDUCTASE CHAIN 5"/>
    <property type="match status" value="1"/>
</dbReference>
<evidence type="ECO:0000256" key="9">
    <source>
        <dbReference type="ARBA" id="ARBA00022967"/>
    </source>
</evidence>
<feature type="transmembrane region" description="Helical" evidence="17">
    <location>
        <begin position="294"/>
        <end position="318"/>
    </location>
</feature>
<feature type="domain" description="NADH-Ubiquinone oxidoreductase (complex I) chain 5 N-terminal" evidence="19">
    <location>
        <begin position="42"/>
        <end position="90"/>
    </location>
</feature>
<feature type="transmembrane region" description="Helical" evidence="17">
    <location>
        <begin position="374"/>
        <end position="396"/>
    </location>
</feature>
<feature type="transmembrane region" description="Helical" evidence="17">
    <location>
        <begin position="330"/>
        <end position="354"/>
    </location>
</feature>
<keyword evidence="14 17" id="KW-0496">Mitochondrion</keyword>
<dbReference type="InterPro" id="IPR001750">
    <property type="entry name" value="ND/Mrp_TM"/>
</dbReference>
<dbReference type="GO" id="GO:0008137">
    <property type="term" value="F:NADH dehydrogenase (ubiquinone) activity"/>
    <property type="evidence" value="ECO:0007669"/>
    <property type="project" value="UniProtKB-EC"/>
</dbReference>
<dbReference type="InterPro" id="IPR010934">
    <property type="entry name" value="NADH_DH_su5_C"/>
</dbReference>
<comment type="similarity">
    <text evidence="17">Belongs to the complex I subunit 5 family.</text>
</comment>
<evidence type="ECO:0000259" key="18">
    <source>
        <dbReference type="Pfam" id="PF00361"/>
    </source>
</evidence>
<dbReference type="Pfam" id="PF00662">
    <property type="entry name" value="Proton_antipo_N"/>
    <property type="match status" value="1"/>
</dbReference>
<feature type="transmembrane region" description="Helical" evidence="17">
    <location>
        <begin position="243"/>
        <end position="262"/>
    </location>
</feature>
<feature type="transmembrane region" description="Helical" evidence="17">
    <location>
        <begin position="547"/>
        <end position="565"/>
    </location>
</feature>
<evidence type="ECO:0000256" key="10">
    <source>
        <dbReference type="ARBA" id="ARBA00022982"/>
    </source>
</evidence>
<feature type="transmembrane region" description="Helical" evidence="17">
    <location>
        <begin position="152"/>
        <end position="173"/>
    </location>
</feature>
<feature type="transmembrane region" description="Helical" evidence="17">
    <location>
        <begin position="445"/>
        <end position="468"/>
    </location>
</feature>
<evidence type="ECO:0000256" key="6">
    <source>
        <dbReference type="ARBA" id="ARBA00022660"/>
    </source>
</evidence>
<evidence type="ECO:0000256" key="13">
    <source>
        <dbReference type="ARBA" id="ARBA00023075"/>
    </source>
</evidence>
<keyword evidence="12 17" id="KW-0520">NAD</keyword>
<dbReference type="EMBL" id="MK423965">
    <property type="protein sequence ID" value="QIT06550.1"/>
    <property type="molecule type" value="Genomic_DNA"/>
</dbReference>
<dbReference type="Pfam" id="PF00361">
    <property type="entry name" value="Proton_antipo_M"/>
    <property type="match status" value="1"/>
</dbReference>
<dbReference type="Pfam" id="PF06455">
    <property type="entry name" value="NADH5_C"/>
    <property type="match status" value="1"/>
</dbReference>
<keyword evidence="6" id="KW-0679">Respiratory chain</keyword>
<evidence type="ECO:0000256" key="15">
    <source>
        <dbReference type="ARBA" id="ARBA00023136"/>
    </source>
</evidence>
<organism evidence="21">
    <name type="scientific">Ptenothrix huangshanensis</name>
    <dbReference type="NCBI Taxonomy" id="2583244"/>
    <lineage>
        <taxon>Eukaryota</taxon>
        <taxon>Metazoa</taxon>
        <taxon>Ecdysozoa</taxon>
        <taxon>Arthropoda</taxon>
        <taxon>Hexapoda</taxon>
        <taxon>Collembola</taxon>
        <taxon>Symphypleona</taxon>
        <taxon>Dicyrtomidae</taxon>
        <taxon>Ptenothricinae</taxon>
        <taxon>Ptenothrix</taxon>
    </lineage>
</organism>
<sequence>MKFNNICLYLGLMLSMCSFLTIYFSFILFFNQLSFFIEWEFISLNSISLVVLFFFDWMSLSFSGVVLLISSLVLLYSFSYMKGDPNQKKFIFLVFLFVVSMLLMVTSPNLISILLGWDGLGLVSYCLVIYYQNNKSANAGMITVLSNRIGDVALLLAISWMLNFGSCNFYYITYIYSNYHLIILFSLVMIAAMTKSAQIPFSAWLPAAMAAPTPVSSLVHSSTLVTAGVYLLIRFSSVINMNYILFLIAVLTMFMSGLGANYEMDLKKVIALSTLSQLGVMMMVLSLGMSELAYFHLLGHALFKSLLFLCAGFFIHAITDCQDIRYLSSLWYGAPIISIFFFAASISLCGFPFMTGFYTKDLILEFFFMKNMNLFMLCLIYLSTLFTLMYSFRLIFFSFMGSFSFKVMLSKQDDSEMFIPMSILFFMSISGGSMIFWLFFPNNFIYMSFWMKMFILLSLISVFLLIFMSKSGFFKTGFSKNIFFMSSMWNLPYISSIFFVKMLYVGLNFIKIFDQGWLEYFGGQMGYKNLVKNSTLFDKMNMLDLKSYLFFIVFILILLVQLLYLNSLNLKRSVEVTKMVLYF</sequence>
<reference evidence="21" key="1">
    <citation type="submission" date="2019-01" db="EMBL/GenBank/DDBJ databases">
        <title>Mitochondrial phylogenomics of Collembola.</title>
        <authorList>
            <person name="Sun X."/>
            <person name="Xie Z.-J."/>
            <person name="Dong J."/>
            <person name="Yu D.-Y."/>
        </authorList>
    </citation>
    <scope>NUCLEOTIDE SEQUENCE</scope>
</reference>
<gene>
    <name evidence="21" type="primary">ND5</name>
</gene>
<keyword evidence="11 17" id="KW-1133">Transmembrane helix</keyword>